<dbReference type="PANTHER" id="PTHR24023:SF1038">
    <property type="entry name" value="COLLAGEN ALPHA-1(XVII) CHAIN ISOFORM X1"/>
    <property type="match status" value="1"/>
</dbReference>
<dbReference type="PROSITE" id="PS51461">
    <property type="entry name" value="NC1_FIB"/>
    <property type="match status" value="1"/>
</dbReference>
<proteinExistence type="predicted"/>
<dbReference type="GO" id="GO:0030020">
    <property type="term" value="F:extracellular matrix structural constituent conferring tensile strength"/>
    <property type="evidence" value="ECO:0007669"/>
    <property type="project" value="TreeGrafter"/>
</dbReference>
<evidence type="ECO:0000313" key="8">
    <source>
        <dbReference type="Proteomes" id="UP000261540"/>
    </source>
</evidence>
<name>A0A3B3QMR2_9TELE</name>
<dbReference type="InterPro" id="IPR008160">
    <property type="entry name" value="Collagen"/>
</dbReference>
<keyword evidence="4" id="KW-0176">Collagen</keyword>
<dbReference type="GO" id="GO:0031012">
    <property type="term" value="C:extracellular matrix"/>
    <property type="evidence" value="ECO:0007669"/>
    <property type="project" value="TreeGrafter"/>
</dbReference>
<keyword evidence="2" id="KW-0964">Secreted</keyword>
<feature type="compositionally biased region" description="Basic and acidic residues" evidence="5">
    <location>
        <begin position="62"/>
        <end position="71"/>
    </location>
</feature>
<dbReference type="SMART" id="SM00038">
    <property type="entry name" value="COLFI"/>
    <property type="match status" value="1"/>
</dbReference>
<organism evidence="7 8">
    <name type="scientific">Paramormyrops kingsleyae</name>
    <dbReference type="NCBI Taxonomy" id="1676925"/>
    <lineage>
        <taxon>Eukaryota</taxon>
        <taxon>Metazoa</taxon>
        <taxon>Chordata</taxon>
        <taxon>Craniata</taxon>
        <taxon>Vertebrata</taxon>
        <taxon>Euteleostomi</taxon>
        <taxon>Actinopterygii</taxon>
        <taxon>Neopterygii</taxon>
        <taxon>Teleostei</taxon>
        <taxon>Osteoglossocephala</taxon>
        <taxon>Osteoglossomorpha</taxon>
        <taxon>Osteoglossiformes</taxon>
        <taxon>Mormyridae</taxon>
        <taxon>Paramormyrops</taxon>
    </lineage>
</organism>
<evidence type="ECO:0000259" key="6">
    <source>
        <dbReference type="PROSITE" id="PS51461"/>
    </source>
</evidence>
<evidence type="ECO:0000256" key="4">
    <source>
        <dbReference type="ARBA" id="ARBA00023119"/>
    </source>
</evidence>
<feature type="domain" description="Fibrillar collagen NC1" evidence="6">
    <location>
        <begin position="281"/>
        <end position="507"/>
    </location>
</feature>
<dbReference type="AlphaFoldDB" id="A0A3B3QMR2"/>
<comment type="subcellular location">
    <subcellularLocation>
        <location evidence="1">Secreted</location>
    </subcellularLocation>
</comment>
<evidence type="ECO:0000256" key="5">
    <source>
        <dbReference type="SAM" id="MobiDB-lite"/>
    </source>
</evidence>
<dbReference type="InterPro" id="IPR050149">
    <property type="entry name" value="Collagen_superfamily"/>
</dbReference>
<dbReference type="InterPro" id="IPR000885">
    <property type="entry name" value="Fib_collagen_C"/>
</dbReference>
<evidence type="ECO:0000256" key="1">
    <source>
        <dbReference type="ARBA" id="ARBA00004613"/>
    </source>
</evidence>
<dbReference type="GO" id="GO:0030198">
    <property type="term" value="P:extracellular matrix organization"/>
    <property type="evidence" value="ECO:0007669"/>
    <property type="project" value="TreeGrafter"/>
</dbReference>
<dbReference type="GO" id="GO:0005615">
    <property type="term" value="C:extracellular space"/>
    <property type="evidence" value="ECO:0007669"/>
    <property type="project" value="TreeGrafter"/>
</dbReference>
<accession>A0A3B3QMR2</accession>
<keyword evidence="3" id="KW-0272">Extracellular matrix</keyword>
<dbReference type="FunFam" id="2.60.120.1000:FF:000002">
    <property type="entry name" value="Collagen XI alpha 1 chain"/>
    <property type="match status" value="1"/>
</dbReference>
<reference evidence="7" key="2">
    <citation type="submission" date="2025-09" db="UniProtKB">
        <authorList>
            <consortium name="Ensembl"/>
        </authorList>
    </citation>
    <scope>IDENTIFICATION</scope>
</reference>
<dbReference type="GO" id="GO:0005581">
    <property type="term" value="C:collagen trimer"/>
    <property type="evidence" value="ECO:0007669"/>
    <property type="project" value="UniProtKB-KW"/>
</dbReference>
<dbReference type="Gene3D" id="2.60.120.1000">
    <property type="match status" value="1"/>
</dbReference>
<protein>
    <recommendedName>
        <fullName evidence="6">Fibrillar collagen NC1 domain-containing protein</fullName>
    </recommendedName>
</protein>
<reference evidence="7" key="1">
    <citation type="submission" date="2025-08" db="UniProtKB">
        <authorList>
            <consortium name="Ensembl"/>
        </authorList>
    </citation>
    <scope>IDENTIFICATION</scope>
</reference>
<dbReference type="Pfam" id="PF01410">
    <property type="entry name" value="COLFI"/>
    <property type="match status" value="1"/>
</dbReference>
<dbReference type="GeneTree" id="ENSGT00980000198702"/>
<evidence type="ECO:0000313" key="7">
    <source>
        <dbReference type="Ensembl" id="ENSPKIP00000006706.1"/>
    </source>
</evidence>
<dbReference type="PANTHER" id="PTHR24023">
    <property type="entry name" value="COLLAGEN ALPHA"/>
    <property type="match status" value="1"/>
</dbReference>
<sequence length="508" mass="54631">MQLKGLGQRECVIVLCRVKMVKLGAPGLQEHQGMRSVPLLSSLWTQSLRVHILSSVPVFQGEKGEPGEKGDSGASGAAGPPGAKGPPGEDGPKGTSVSALGLGQGSPILSAKGRCGAPGPEGLIGKTGPMGPQGHPGKPGTQGLRGIPGPAVSQPWTHRGPLGLPGLKGDPGRKGDKGHAGLIGLIGPPGEIGEKGDRGLPGNQGLQGPKGDVVSKCIHTHTLKCRHSDKTHTCPAGPPGPPVSINNRKSSQVLQSNITYFSHMYLEEDEEYSPQGDESMKEVFASISSMKTEVEIIRKPLGTYESPARTCKELLMCHPGYKDGEYWIDPNQGCHRDAFKVFCNFTSDGETCLFPDKKSHTLAAWNKEKPGSWYSQFRKGKRFSYMDMDGNPVNVVQLTFLKLLSATARQTFTYNCQNSVGWLDSVSRSHRNALRFKAINEEELSQAKTPFIRALHDGCQTRKGQEQTVLEFHSPSPDMLPIVDVFITDFGNSNQKFGFQVSPVCFSG</sequence>
<feature type="region of interest" description="Disordered" evidence="5">
    <location>
        <begin position="228"/>
        <end position="247"/>
    </location>
</feature>
<feature type="compositionally biased region" description="Low complexity" evidence="5">
    <location>
        <begin position="72"/>
        <end position="81"/>
    </location>
</feature>
<evidence type="ECO:0000256" key="2">
    <source>
        <dbReference type="ARBA" id="ARBA00022525"/>
    </source>
</evidence>
<feature type="region of interest" description="Disordered" evidence="5">
    <location>
        <begin position="59"/>
        <end position="151"/>
    </location>
</feature>
<keyword evidence="8" id="KW-1185">Reference proteome</keyword>
<dbReference type="Gene3D" id="1.20.5.320">
    <property type="entry name" value="6-Phosphogluconate Dehydrogenase, domain 3"/>
    <property type="match status" value="1"/>
</dbReference>
<evidence type="ECO:0000256" key="3">
    <source>
        <dbReference type="ARBA" id="ARBA00022530"/>
    </source>
</evidence>
<dbReference type="Pfam" id="PF01391">
    <property type="entry name" value="Collagen"/>
    <property type="match status" value="2"/>
</dbReference>
<dbReference type="Ensembl" id="ENSPKIT00000030736.1">
    <property type="protein sequence ID" value="ENSPKIP00000006706.1"/>
    <property type="gene ID" value="ENSPKIG00000022855.1"/>
</dbReference>
<dbReference type="Proteomes" id="UP000261540">
    <property type="component" value="Unplaced"/>
</dbReference>